<dbReference type="CDD" id="cd11056">
    <property type="entry name" value="CYP6-like"/>
    <property type="match status" value="3"/>
</dbReference>
<dbReference type="InterPro" id="IPR002401">
    <property type="entry name" value="Cyt_P450_E_grp-I"/>
</dbReference>
<feature type="binding site" description="axial binding residue" evidence="13">
    <location>
        <position position="504"/>
    </location>
    <ligand>
        <name>heme</name>
        <dbReference type="ChEBI" id="CHEBI:30413"/>
    </ligand>
    <ligandPart>
        <name>Fe</name>
        <dbReference type="ChEBI" id="CHEBI:18248"/>
    </ligandPart>
</feature>
<dbReference type="GO" id="GO:0005506">
    <property type="term" value="F:iron ion binding"/>
    <property type="evidence" value="ECO:0007669"/>
    <property type="project" value="InterPro"/>
</dbReference>
<keyword evidence="10 13" id="KW-0408">Iron</keyword>
<dbReference type="InterPro" id="IPR001128">
    <property type="entry name" value="Cyt_P450"/>
</dbReference>
<evidence type="ECO:0000256" key="8">
    <source>
        <dbReference type="ARBA" id="ARBA00022848"/>
    </source>
</evidence>
<evidence type="ECO:0000256" key="6">
    <source>
        <dbReference type="ARBA" id="ARBA00022723"/>
    </source>
</evidence>
<dbReference type="GO" id="GO:0020037">
    <property type="term" value="F:heme binding"/>
    <property type="evidence" value="ECO:0007669"/>
    <property type="project" value="InterPro"/>
</dbReference>
<name>A0A7R9EFT9_9NEOP</name>
<keyword evidence="7" id="KW-0256">Endoplasmic reticulum</keyword>
<evidence type="ECO:0008006" key="16">
    <source>
        <dbReference type="Google" id="ProtNLM"/>
    </source>
</evidence>
<dbReference type="Pfam" id="PF00067">
    <property type="entry name" value="p450"/>
    <property type="match status" value="4"/>
</dbReference>
<keyword evidence="14" id="KW-1133">Transmembrane helix</keyword>
<reference evidence="15" key="1">
    <citation type="submission" date="2020-11" db="EMBL/GenBank/DDBJ databases">
        <authorList>
            <person name="Tran Van P."/>
        </authorList>
    </citation>
    <scope>NUCLEOTIDE SEQUENCE</scope>
</reference>
<evidence type="ECO:0000256" key="12">
    <source>
        <dbReference type="ARBA" id="ARBA00023136"/>
    </source>
</evidence>
<dbReference type="GO" id="GO:0005789">
    <property type="term" value="C:endoplasmic reticulum membrane"/>
    <property type="evidence" value="ECO:0007669"/>
    <property type="project" value="UniProtKB-SubCell"/>
</dbReference>
<evidence type="ECO:0000313" key="15">
    <source>
        <dbReference type="EMBL" id="CAD7433199.1"/>
    </source>
</evidence>
<dbReference type="PRINTS" id="PR00385">
    <property type="entry name" value="P450"/>
</dbReference>
<dbReference type="GO" id="GO:0004497">
    <property type="term" value="F:monooxygenase activity"/>
    <property type="evidence" value="ECO:0007669"/>
    <property type="project" value="UniProtKB-KW"/>
</dbReference>
<dbReference type="InterPro" id="IPR017972">
    <property type="entry name" value="Cyt_P450_CS"/>
</dbReference>
<dbReference type="PANTHER" id="PTHR24292">
    <property type="entry name" value="CYTOCHROME P450"/>
    <property type="match status" value="1"/>
</dbReference>
<proteinExistence type="inferred from homology"/>
<keyword evidence="12 14" id="KW-0472">Membrane</keyword>
<keyword evidence="6 13" id="KW-0479">Metal-binding</keyword>
<sequence>MLFNFIKDSHIQQMQLSLMFMIMFFSAISKQEMETQLSLTIILSATAVVVLLYWYLTSPFSYWKKRNVPFIKPFPVFGNVVDYIFLRNTSAESYMKIYKTLEGHQFGGFYSGSTPNLILRDPVIIKQILVKDFNYFFDRNPSFIEKITPLARNLASLTGSRWRKLRVKLTPSFTAGKMRMMLPTIVGCSQDLVSFLGESADDNHILDIRNVVANFTTDVIGSCGFGLEINSIKNPDSKFCRMGNKVFQPTFLTGALRSFGLIFRPILKLVQHPIASKDVTDFFLGIVKETMSYREKNKVVRDDFLQLLIQLKNKGKVDEDLVSSKDDRHLTNAETVSSSNEGEDEPLEMTDTLLAAQCFVFFLAGFKTSSTTISCCLHELAVNPDIQERLRKEVDNVLIKHDGQITYEALQDLKYMDAVVDETLRKYPPVGSLTRFCTKDYKILGTNVNIDKKTSVIIPVYAIHHDPRYYPEPEKFDPERFSDENIKIRPKFTYLPFGEGPRICIGLRFGLIQIKVGLTALLSKYKFSVCEKTSIPVTFNPNSFITLRPQDIHLKIKMETQLSLSIILSATAVVVFLYWYFTSTFSYWEKRNVPFIKPLPVFGNVADYIFLRNTSPESYAKIYKKLEGHQFGGFYSGSTPNLILRDPVIIKQILMKDFNNFIDRNLSFVEKISPLACHLFSLTGSRWRKLRVKLTPSFTAGKMRMMLPTIVECSKELVSFLGEYADDNNIIEIRNLASNFTTDVIGSCGFGLNINSTKNHDSEFLRMGNKVFQPTILACALRSLGLIFRPILNLVQPPIASKDVNDFFLGIVKETMSYREKNKVVRNDFLQSLIQLKNKGKVDDDLVSIKDDINVTFTECFVFFLAGFETSSTTISCSLYELAVNPDIQERLSKEVDNVLIKHGGQITYKALQDLKYMDAVVDETLRKYPPAGSLTRFCTKDYQIPGTNVNIDKGIKVVIPVYAIHHDPKYYPDPEKFDPERFSAENIKSQPNCTYLPFGEGPRNCIGLRFGLMQVKVGLTALLSKYKFSVCEKTHQFGGFYSDSTPNINLRDPVIIKTIMVKDFNHFLDFNPSFVEKITPLACNLTSLTGSRWRKLRIKLTPSFTSGKMRMMLPTIVRCSQDLVSFLGESADDNHILEIINVVSNFTTDVVCSFAFGLEINSIQNPDSEFGRMANKVFQPTFLTSALRCLGLIFRPILKLFQNPIASKDVNDFFLGIVKETMSYRENKVVRDDFLQLLIQLKNKGKVDEDLVSSKDDRHLTNAETVSSSIEGEDEPLEMETQLSLTIILSATAVVVFLYWYLTSTFSYWEKRGVPYIKPLPVFGNVSDHIFLRNTSAESYAKIYKKLDGHQFGGFYSGSTPNLILRDPVIIKQIMVKDFNYFIDRNLSCVEKISPLACNLFLLTGNRWRKLRVKLTPSFTSGKMRMMVPTIVECSQELISFLGEYADDNNIFEIRNLASNFTTDVIGSCGFGLEINSIKNPDSEFRRMGNKVFQPTFLTGSLRTLGLIFRPILNLVQPPIASKDVNDFFLGIVKETMSYREKNKVVRNDFLQSLIQLKNKVKVDEDLISIKDNINVTFTEDVSSSNERDDEPLEMTDTLLAAQCLVFFLAGFETSSTTISCCLHELAVNPDIQERLRKEVDNVLIKHGGQITYEVLQDLKYMDAVVDETLRKYPPAGGLLRVCTKDYQIPGTNVNIDKGIKVVIPVYAIHHDPKYYPDPEKFDPERFSAENIKSQPNCTYLPFGEGPRNCIGLRFGLMQVKVGLTALLSKYKFSVCEKTSIPVTFNPNSFITLRPRDIHLKISHRDN</sequence>
<evidence type="ECO:0000256" key="11">
    <source>
        <dbReference type="ARBA" id="ARBA00023033"/>
    </source>
</evidence>
<protein>
    <recommendedName>
        <fullName evidence="16">Cytochrome P450</fullName>
    </recommendedName>
</protein>
<dbReference type="Gene3D" id="1.10.630.10">
    <property type="entry name" value="Cytochrome P450"/>
    <property type="match status" value="4"/>
</dbReference>
<dbReference type="PANTHER" id="PTHR24292:SF54">
    <property type="entry name" value="CYP9F3-RELATED"/>
    <property type="match status" value="1"/>
</dbReference>
<dbReference type="PRINTS" id="PR00463">
    <property type="entry name" value="EP450I"/>
</dbReference>
<evidence type="ECO:0000256" key="3">
    <source>
        <dbReference type="ARBA" id="ARBA00004406"/>
    </source>
</evidence>
<dbReference type="PROSITE" id="PS00086">
    <property type="entry name" value="CYTOCHROME_P450"/>
    <property type="match status" value="3"/>
</dbReference>
<feature type="transmembrane region" description="Helical" evidence="14">
    <location>
        <begin position="12"/>
        <end position="29"/>
    </location>
</feature>
<dbReference type="SUPFAM" id="SSF48264">
    <property type="entry name" value="Cytochrome P450"/>
    <property type="match status" value="4"/>
</dbReference>
<dbReference type="GO" id="GO:0016705">
    <property type="term" value="F:oxidoreductase activity, acting on paired donors, with incorporation or reduction of molecular oxygen"/>
    <property type="evidence" value="ECO:0007669"/>
    <property type="project" value="InterPro"/>
</dbReference>
<dbReference type="FunFam" id="1.10.630.10:FF:000042">
    <property type="entry name" value="Cytochrome P450"/>
    <property type="match status" value="3"/>
</dbReference>
<gene>
    <name evidence="15" type="ORF">TMSB3V08_LOCUS9881</name>
</gene>
<feature type="transmembrane region" description="Helical" evidence="14">
    <location>
        <begin position="35"/>
        <end position="56"/>
    </location>
</feature>
<evidence type="ECO:0000256" key="13">
    <source>
        <dbReference type="PIRSR" id="PIRSR602401-1"/>
    </source>
</evidence>
<evidence type="ECO:0000256" key="14">
    <source>
        <dbReference type="SAM" id="Phobius"/>
    </source>
</evidence>
<evidence type="ECO:0000256" key="4">
    <source>
        <dbReference type="ARBA" id="ARBA00010617"/>
    </source>
</evidence>
<keyword evidence="14" id="KW-0812">Transmembrane</keyword>
<evidence type="ECO:0000256" key="5">
    <source>
        <dbReference type="ARBA" id="ARBA00022617"/>
    </source>
</evidence>
<dbReference type="InterPro" id="IPR036396">
    <property type="entry name" value="Cyt_P450_sf"/>
</dbReference>
<evidence type="ECO:0000256" key="1">
    <source>
        <dbReference type="ARBA" id="ARBA00001971"/>
    </source>
</evidence>
<keyword evidence="9" id="KW-0560">Oxidoreductase</keyword>
<evidence type="ECO:0000256" key="10">
    <source>
        <dbReference type="ARBA" id="ARBA00023004"/>
    </source>
</evidence>
<comment type="cofactor">
    <cofactor evidence="1 13">
        <name>heme</name>
        <dbReference type="ChEBI" id="CHEBI:30413"/>
    </cofactor>
</comment>
<comment type="subcellular location">
    <subcellularLocation>
        <location evidence="3">Endoplasmic reticulum membrane</location>
        <topology evidence="3">Peripheral membrane protein</topology>
    </subcellularLocation>
    <subcellularLocation>
        <location evidence="2">Microsome membrane</location>
        <topology evidence="2">Peripheral membrane protein</topology>
    </subcellularLocation>
</comment>
<evidence type="ECO:0000256" key="2">
    <source>
        <dbReference type="ARBA" id="ARBA00004174"/>
    </source>
</evidence>
<keyword evidence="8" id="KW-0492">Microsome</keyword>
<evidence type="ECO:0000256" key="7">
    <source>
        <dbReference type="ARBA" id="ARBA00022824"/>
    </source>
</evidence>
<accession>A0A7R9EFT9</accession>
<evidence type="ECO:0000256" key="9">
    <source>
        <dbReference type="ARBA" id="ARBA00023002"/>
    </source>
</evidence>
<dbReference type="EMBL" id="OB796208">
    <property type="protein sequence ID" value="CAD7433199.1"/>
    <property type="molecule type" value="Genomic_DNA"/>
</dbReference>
<keyword evidence="5 13" id="KW-0349">Heme</keyword>
<comment type="similarity">
    <text evidence="4">Belongs to the cytochrome P450 family.</text>
</comment>
<dbReference type="InterPro" id="IPR050476">
    <property type="entry name" value="Insect_CytP450_Detox"/>
</dbReference>
<keyword evidence="11" id="KW-0503">Monooxygenase</keyword>
<organism evidence="15">
    <name type="scientific">Timema monikensis</name>
    <dbReference type="NCBI Taxonomy" id="170555"/>
    <lineage>
        <taxon>Eukaryota</taxon>
        <taxon>Metazoa</taxon>
        <taxon>Ecdysozoa</taxon>
        <taxon>Arthropoda</taxon>
        <taxon>Hexapoda</taxon>
        <taxon>Insecta</taxon>
        <taxon>Pterygota</taxon>
        <taxon>Neoptera</taxon>
        <taxon>Polyneoptera</taxon>
        <taxon>Phasmatodea</taxon>
        <taxon>Timematodea</taxon>
        <taxon>Timematoidea</taxon>
        <taxon>Timematidae</taxon>
        <taxon>Timema</taxon>
    </lineage>
</organism>